<dbReference type="PANTHER" id="PTHR24321">
    <property type="entry name" value="DEHYDROGENASES, SHORT CHAIN"/>
    <property type="match status" value="1"/>
</dbReference>
<dbReference type="InterPro" id="IPR020904">
    <property type="entry name" value="Sc_DH/Rdtase_CS"/>
</dbReference>
<reference evidence="3" key="1">
    <citation type="submission" date="2022-04" db="EMBL/GenBank/DDBJ databases">
        <title>Roseomonas acroporae sp. nov., isolated from coral Acropora digitifera.</title>
        <authorList>
            <person name="Sun H."/>
        </authorList>
    </citation>
    <scope>NUCLEOTIDE SEQUENCE</scope>
    <source>
        <strain evidence="3">NAR14</strain>
    </source>
</reference>
<evidence type="ECO:0000313" key="3">
    <source>
        <dbReference type="EMBL" id="MCK8787358.1"/>
    </source>
</evidence>
<dbReference type="InterPro" id="IPR036291">
    <property type="entry name" value="NAD(P)-bd_dom_sf"/>
</dbReference>
<organism evidence="3 4">
    <name type="scientific">Roseomonas acroporae</name>
    <dbReference type="NCBI Taxonomy" id="2937791"/>
    <lineage>
        <taxon>Bacteria</taxon>
        <taxon>Pseudomonadati</taxon>
        <taxon>Pseudomonadota</taxon>
        <taxon>Alphaproteobacteria</taxon>
        <taxon>Acetobacterales</taxon>
        <taxon>Roseomonadaceae</taxon>
        <taxon>Roseomonas</taxon>
    </lineage>
</organism>
<dbReference type="Gene3D" id="3.40.50.720">
    <property type="entry name" value="NAD(P)-binding Rossmann-like Domain"/>
    <property type="match status" value="1"/>
</dbReference>
<dbReference type="EC" id="1.1.1.47" evidence="3"/>
<dbReference type="Proteomes" id="UP001139516">
    <property type="component" value="Unassembled WGS sequence"/>
</dbReference>
<name>A0A9X1YDY0_9PROT</name>
<evidence type="ECO:0000256" key="1">
    <source>
        <dbReference type="ARBA" id="ARBA00006484"/>
    </source>
</evidence>
<dbReference type="EMBL" id="JALPRX010000118">
    <property type="protein sequence ID" value="MCK8787358.1"/>
    <property type="molecule type" value="Genomic_DNA"/>
</dbReference>
<dbReference type="NCBIfam" id="NF005559">
    <property type="entry name" value="PRK07231.1"/>
    <property type="match status" value="1"/>
</dbReference>
<proteinExistence type="inferred from homology"/>
<protein>
    <submittedName>
        <fullName evidence="3">Glucose 1-dehydrogenase</fullName>
        <ecNumber evidence="3">1.1.1.47</ecNumber>
    </submittedName>
</protein>
<dbReference type="PRINTS" id="PR00081">
    <property type="entry name" value="GDHRDH"/>
</dbReference>
<comment type="similarity">
    <text evidence="1">Belongs to the short-chain dehydrogenases/reductases (SDR) family.</text>
</comment>
<dbReference type="InterPro" id="IPR002347">
    <property type="entry name" value="SDR_fam"/>
</dbReference>
<dbReference type="CDD" id="cd05233">
    <property type="entry name" value="SDR_c"/>
    <property type="match status" value="1"/>
</dbReference>
<keyword evidence="2 3" id="KW-0560">Oxidoreductase</keyword>
<dbReference type="SUPFAM" id="SSF51735">
    <property type="entry name" value="NAD(P)-binding Rossmann-fold domains"/>
    <property type="match status" value="1"/>
</dbReference>
<accession>A0A9X1YDY0</accession>
<gene>
    <name evidence="3" type="ORF">M0638_23585</name>
</gene>
<sequence length="243" mass="25031">MIVTGGGSGIGRAAALLFAREGGQVVVADRSAEQARATAGMITAAGGRALAVAVDVAESVRCADMVERCLEAFGRLDIAFNNAGVGSTGFDLPEEDEEAWDRIAAVNLKGVFLCMKYEIPAMRRGGGGVIVNTASVAGLVGEKGIATYAATKHGVVGMTRTAALDHIGENIRINAVCPGGTLTPMVARSMQRPGVAELRMARHPIGRFAQPEEIARAALFLASDDASFIVGHALPVDGGLTAQ</sequence>
<evidence type="ECO:0000256" key="2">
    <source>
        <dbReference type="ARBA" id="ARBA00023002"/>
    </source>
</evidence>
<dbReference type="PANTHER" id="PTHR24321:SF11">
    <property type="entry name" value="BLR0893 PROTEIN"/>
    <property type="match status" value="1"/>
</dbReference>
<comment type="caution">
    <text evidence="3">The sequence shown here is derived from an EMBL/GenBank/DDBJ whole genome shotgun (WGS) entry which is preliminary data.</text>
</comment>
<evidence type="ECO:0000313" key="4">
    <source>
        <dbReference type="Proteomes" id="UP001139516"/>
    </source>
</evidence>
<keyword evidence="4" id="KW-1185">Reference proteome</keyword>
<dbReference type="FunFam" id="3.40.50.720:FF:000084">
    <property type="entry name" value="Short-chain dehydrogenase reductase"/>
    <property type="match status" value="1"/>
</dbReference>
<dbReference type="GO" id="GO:0047936">
    <property type="term" value="F:glucose 1-dehydrogenase [NAD(P)+] activity"/>
    <property type="evidence" value="ECO:0007669"/>
    <property type="project" value="UniProtKB-EC"/>
</dbReference>
<dbReference type="PROSITE" id="PS00061">
    <property type="entry name" value="ADH_SHORT"/>
    <property type="match status" value="1"/>
</dbReference>
<dbReference type="AlphaFoldDB" id="A0A9X1YDY0"/>
<dbReference type="Pfam" id="PF13561">
    <property type="entry name" value="adh_short_C2"/>
    <property type="match status" value="1"/>
</dbReference>
<dbReference type="PRINTS" id="PR00080">
    <property type="entry name" value="SDRFAMILY"/>
</dbReference>